<dbReference type="Proteomes" id="UP001597058">
    <property type="component" value="Unassembled WGS sequence"/>
</dbReference>
<evidence type="ECO:0000313" key="3">
    <source>
        <dbReference type="Proteomes" id="UP001597058"/>
    </source>
</evidence>
<feature type="coiled-coil region" evidence="1">
    <location>
        <begin position="163"/>
        <end position="214"/>
    </location>
</feature>
<dbReference type="RefSeq" id="WP_381237220.1">
    <property type="nucleotide sequence ID" value="NZ_JBHSKH010000044.1"/>
</dbReference>
<evidence type="ECO:0008006" key="4">
    <source>
        <dbReference type="Google" id="ProtNLM"/>
    </source>
</evidence>
<keyword evidence="3" id="KW-1185">Reference proteome</keyword>
<dbReference type="EMBL" id="JBHTMM010000005">
    <property type="protein sequence ID" value="MFD1305497.1"/>
    <property type="molecule type" value="Genomic_DNA"/>
</dbReference>
<accession>A0ABW3X741</accession>
<organism evidence="2 3">
    <name type="scientific">Streptomyces kaempferi</name>
    <dbReference type="NCBI Taxonomy" id="333725"/>
    <lineage>
        <taxon>Bacteria</taxon>
        <taxon>Bacillati</taxon>
        <taxon>Actinomycetota</taxon>
        <taxon>Actinomycetes</taxon>
        <taxon>Kitasatosporales</taxon>
        <taxon>Streptomycetaceae</taxon>
        <taxon>Streptomyces</taxon>
    </lineage>
</organism>
<proteinExistence type="predicted"/>
<evidence type="ECO:0000313" key="2">
    <source>
        <dbReference type="EMBL" id="MFD1305497.1"/>
    </source>
</evidence>
<comment type="caution">
    <text evidence="2">The sequence shown here is derived from an EMBL/GenBank/DDBJ whole genome shotgun (WGS) entry which is preliminary data.</text>
</comment>
<evidence type="ECO:0000256" key="1">
    <source>
        <dbReference type="SAM" id="Coils"/>
    </source>
</evidence>
<protein>
    <recommendedName>
        <fullName evidence="4">XRE family transcriptional regulator</fullName>
    </recommendedName>
</protein>
<keyword evidence="1" id="KW-0175">Coiled coil</keyword>
<name>A0ABW3X741_9ACTN</name>
<reference evidence="3" key="1">
    <citation type="journal article" date="2019" name="Int. J. Syst. Evol. Microbiol.">
        <title>The Global Catalogue of Microorganisms (GCM) 10K type strain sequencing project: providing services to taxonomists for standard genome sequencing and annotation.</title>
        <authorList>
            <consortium name="The Broad Institute Genomics Platform"/>
            <consortium name="The Broad Institute Genome Sequencing Center for Infectious Disease"/>
            <person name="Wu L."/>
            <person name="Ma J."/>
        </authorList>
    </citation>
    <scope>NUCLEOTIDE SEQUENCE [LARGE SCALE GENOMIC DNA]</scope>
    <source>
        <strain evidence="3">CGMCC 4.7020</strain>
    </source>
</reference>
<gene>
    <name evidence="2" type="ORF">ACFQ5X_06505</name>
</gene>
<sequence>MKVQQKNSCSRFRKSLNSIPLMHNYCTRRYSRTKGYDMAMTGAATTDGQGCTEQSWIYKEFRSNVPPAKRALARALQEICRRLTPDKSTRNRITQATAATHLGCSESSLSRFLSGDAVPGLQLVEGFYKQACSDAGDDALVGVSLKELKNLHHAALAERSQGCVGHVTEIEALSRQLEKANAECVALRRDTAELVDLRRDVAEQRAVIAKLKAARAGLQGRIAVQATSAPLPVPHRRGDRQRMRNDVSAARRLAQQAGELDRSGGPDVALTLLRQTTEALSPREMATLLLLLRQQQDDVLADNVIHIYGRDQNDQDVLHATLALHEHGATEDAGAMLRAALR</sequence>